<protein>
    <submittedName>
        <fullName evidence="6">Insulinase family protein</fullName>
    </submittedName>
</protein>
<comment type="similarity">
    <text evidence="1 2">Belongs to the peptidase M16 family.</text>
</comment>
<dbReference type="Proteomes" id="UP000305282">
    <property type="component" value="Unassembled WGS sequence"/>
</dbReference>
<dbReference type="InterPro" id="IPR050361">
    <property type="entry name" value="MPP/UQCRC_Complex"/>
</dbReference>
<feature type="compositionally biased region" description="Polar residues" evidence="3">
    <location>
        <begin position="1"/>
        <end position="11"/>
    </location>
</feature>
<dbReference type="EMBL" id="SSXH01000194">
    <property type="protein sequence ID" value="THJ74694.1"/>
    <property type="molecule type" value="Genomic_DNA"/>
</dbReference>
<dbReference type="InterPro" id="IPR001431">
    <property type="entry name" value="Pept_M16_Zn_BS"/>
</dbReference>
<evidence type="ECO:0000256" key="3">
    <source>
        <dbReference type="SAM" id="MobiDB-lite"/>
    </source>
</evidence>
<dbReference type="InterPro" id="IPR011249">
    <property type="entry name" value="Metalloenz_LuxS/M16"/>
</dbReference>
<evidence type="ECO:0000256" key="1">
    <source>
        <dbReference type="ARBA" id="ARBA00007261"/>
    </source>
</evidence>
<dbReference type="Pfam" id="PF05193">
    <property type="entry name" value="Peptidase_M16_C"/>
    <property type="match status" value="1"/>
</dbReference>
<feature type="domain" description="Peptidase M16 N-terminal" evidence="4">
    <location>
        <begin position="66"/>
        <end position="213"/>
    </location>
</feature>
<feature type="region of interest" description="Disordered" evidence="3">
    <location>
        <begin position="1"/>
        <end position="30"/>
    </location>
</feature>
<evidence type="ECO:0000313" key="7">
    <source>
        <dbReference type="Proteomes" id="UP000305282"/>
    </source>
</evidence>
<dbReference type="Gene3D" id="3.30.830.10">
    <property type="entry name" value="Metalloenzyme, LuxS/M16 peptidase-like"/>
    <property type="match status" value="2"/>
</dbReference>
<feature type="compositionally biased region" description="Low complexity" evidence="3">
    <location>
        <begin position="21"/>
        <end position="30"/>
    </location>
</feature>
<dbReference type="GO" id="GO:0046872">
    <property type="term" value="F:metal ion binding"/>
    <property type="evidence" value="ECO:0007669"/>
    <property type="project" value="InterPro"/>
</dbReference>
<comment type="caution">
    <text evidence="6">The sequence shown here is derived from an EMBL/GenBank/DDBJ whole genome shotgun (WGS) entry which is preliminary data.</text>
</comment>
<name>A0A4S5EQP7_9ACTN</name>
<dbReference type="RefSeq" id="WP_136447920.1">
    <property type="nucleotide sequence ID" value="NZ_SSXH01000194.1"/>
</dbReference>
<evidence type="ECO:0000259" key="4">
    <source>
        <dbReference type="Pfam" id="PF00675"/>
    </source>
</evidence>
<dbReference type="Pfam" id="PF00675">
    <property type="entry name" value="Peptidase_M16"/>
    <property type="match status" value="1"/>
</dbReference>
<evidence type="ECO:0000313" key="6">
    <source>
        <dbReference type="EMBL" id="THJ74694.1"/>
    </source>
</evidence>
<dbReference type="GO" id="GO:0004222">
    <property type="term" value="F:metalloendopeptidase activity"/>
    <property type="evidence" value="ECO:0007669"/>
    <property type="project" value="InterPro"/>
</dbReference>
<evidence type="ECO:0000259" key="5">
    <source>
        <dbReference type="Pfam" id="PF05193"/>
    </source>
</evidence>
<dbReference type="PANTHER" id="PTHR11851:SF49">
    <property type="entry name" value="MITOCHONDRIAL-PROCESSING PEPTIDASE SUBUNIT ALPHA"/>
    <property type="match status" value="1"/>
</dbReference>
<evidence type="ECO:0000256" key="2">
    <source>
        <dbReference type="RuleBase" id="RU004447"/>
    </source>
</evidence>
<proteinExistence type="inferred from homology"/>
<organism evidence="6 7">
    <name type="scientific">Candidatus Frankia alpina</name>
    <dbReference type="NCBI Taxonomy" id="2699483"/>
    <lineage>
        <taxon>Bacteria</taxon>
        <taxon>Bacillati</taxon>
        <taxon>Actinomycetota</taxon>
        <taxon>Actinomycetes</taxon>
        <taxon>Frankiales</taxon>
        <taxon>Frankiaceae</taxon>
        <taxon>Frankia</taxon>
    </lineage>
</organism>
<dbReference type="GO" id="GO:0006508">
    <property type="term" value="P:proteolysis"/>
    <property type="evidence" value="ECO:0007669"/>
    <property type="project" value="InterPro"/>
</dbReference>
<dbReference type="SUPFAM" id="SSF63411">
    <property type="entry name" value="LuxS/MPP-like metallohydrolase"/>
    <property type="match status" value="2"/>
</dbReference>
<accession>A0A4S5EQP7</accession>
<feature type="domain" description="Peptidase M16 C-terminal" evidence="5">
    <location>
        <begin position="222"/>
        <end position="396"/>
    </location>
</feature>
<sequence>MTDTPTPDLTRSSGSAGSGSAGSSDATGRSAAGAGERVARLLAGGSVSESLLGGTVLRTVLPGGLRVITERVPGVRSAAIGVWVGVGSRDETPVTAGCSHYLEHLLFKGTPSRDALTISASVEAVGGDLNAFTGKEYTCYYARVLDSDLAMAVGVVADMVTNSLVTADDVEAERGVILEEIAMHEDDPGDVVHDVFAEAMLGASALGRPVLGTIESIEGLGRETIADYYRSRYVPPAMVVSIAGNLEHDRVLALVAEAFGDHLTSAAEPSGVRAGSYDYPPAPGIVVSERPTEQANLVLGTVGVSRHDPRRFALGVLSTALGGGMSSRLFQEIREKRGLAYSVYSFASHFADAGLFGVYAGCAPKRADEVLEIARDEVRSIAERGISAEELDRARGQSHGSLVLGLEDTGSRMSRLGKSELVHGELLSVDEIIARVNAVTLDDVTGIAAALVEQPWALGVIGPFDDHDFGAAVAR</sequence>
<dbReference type="InterPro" id="IPR007863">
    <property type="entry name" value="Peptidase_M16_C"/>
</dbReference>
<dbReference type="InterPro" id="IPR011765">
    <property type="entry name" value="Pept_M16_N"/>
</dbReference>
<keyword evidence="7" id="KW-1185">Reference proteome</keyword>
<dbReference type="PROSITE" id="PS00143">
    <property type="entry name" value="INSULINASE"/>
    <property type="match status" value="1"/>
</dbReference>
<dbReference type="AlphaFoldDB" id="A0A4S5EQP7"/>
<dbReference type="FunFam" id="3.30.830.10:FF:000008">
    <property type="entry name" value="Mitochondrial-processing peptidase subunit beta"/>
    <property type="match status" value="1"/>
</dbReference>
<reference evidence="6 7" key="1">
    <citation type="submission" date="2019-04" db="EMBL/GenBank/DDBJ databases">
        <title>Draft genome sequences for three unisolated Alnus-infective Frankia Sp+ strains, AgTrS, AiOr and AvVan, the first sequenced Frankia strains able to sporulate in-planta.</title>
        <authorList>
            <person name="Bethencourt L."/>
            <person name="Vautrin F."/>
            <person name="Taib N."/>
            <person name="Dubost A."/>
            <person name="Castro-Garcia L."/>
            <person name="Imbaud O."/>
            <person name="Abrouk D."/>
            <person name="Fournier P."/>
            <person name="Briolay J."/>
            <person name="Nguyen A."/>
            <person name="Normand P."/>
            <person name="Fernandez M.P."/>
            <person name="Brochier-Armanet C."/>
            <person name="Herrera-Belaroussi A."/>
        </authorList>
    </citation>
    <scope>NUCLEOTIDE SEQUENCE [LARGE SCALE GENOMIC DNA]</scope>
    <source>
        <strain evidence="6 7">AvVan</strain>
    </source>
</reference>
<dbReference type="PANTHER" id="PTHR11851">
    <property type="entry name" value="METALLOPROTEASE"/>
    <property type="match status" value="1"/>
</dbReference>
<dbReference type="OrthoDB" id="9811314at2"/>
<gene>
    <name evidence="6" type="ORF">E7Y31_09950</name>
</gene>